<dbReference type="PANTHER" id="PTHR43201">
    <property type="entry name" value="ACYL-COA SYNTHETASE"/>
    <property type="match status" value="1"/>
</dbReference>
<keyword evidence="2" id="KW-0436">Ligase</keyword>
<feature type="domain" description="AMP-binding enzyme C-terminal" evidence="4">
    <location>
        <begin position="434"/>
        <end position="509"/>
    </location>
</feature>
<dbReference type="InterPro" id="IPR025110">
    <property type="entry name" value="AMP-bd_C"/>
</dbReference>
<evidence type="ECO:0000259" key="4">
    <source>
        <dbReference type="Pfam" id="PF13193"/>
    </source>
</evidence>
<evidence type="ECO:0000256" key="2">
    <source>
        <dbReference type="ARBA" id="ARBA00022598"/>
    </source>
</evidence>
<dbReference type="Pfam" id="PF13193">
    <property type="entry name" value="AMP-binding_C"/>
    <property type="match status" value="1"/>
</dbReference>
<dbReference type="InterPro" id="IPR000873">
    <property type="entry name" value="AMP-dep_synth/lig_dom"/>
</dbReference>
<evidence type="ECO:0000313" key="5">
    <source>
        <dbReference type="EMBL" id="MFD1535726.1"/>
    </source>
</evidence>
<comment type="similarity">
    <text evidence="1">Belongs to the ATP-dependent AMP-binding enzyme family.</text>
</comment>
<proteinExistence type="inferred from homology"/>
<feature type="domain" description="AMP-dependent synthetase/ligase" evidence="3">
    <location>
        <begin position="26"/>
        <end position="372"/>
    </location>
</feature>
<dbReference type="PROSITE" id="PS00455">
    <property type="entry name" value="AMP_BINDING"/>
    <property type="match status" value="1"/>
</dbReference>
<keyword evidence="6" id="KW-1185">Reference proteome</keyword>
<organism evidence="5 6">
    <name type="scientific">Nonomuraea guangzhouensis</name>
    <dbReference type="NCBI Taxonomy" id="1291555"/>
    <lineage>
        <taxon>Bacteria</taxon>
        <taxon>Bacillati</taxon>
        <taxon>Actinomycetota</taxon>
        <taxon>Actinomycetes</taxon>
        <taxon>Streptosporangiales</taxon>
        <taxon>Streptosporangiaceae</taxon>
        <taxon>Nonomuraea</taxon>
    </lineage>
</organism>
<protein>
    <submittedName>
        <fullName evidence="5">AMP-binding protein</fullName>
    </submittedName>
</protein>
<accession>A0ABW4G0H3</accession>
<dbReference type="InterPro" id="IPR020845">
    <property type="entry name" value="AMP-binding_CS"/>
</dbReference>
<dbReference type="EMBL" id="JBHUCM010000003">
    <property type="protein sequence ID" value="MFD1535726.1"/>
    <property type="molecule type" value="Genomic_DNA"/>
</dbReference>
<dbReference type="Proteomes" id="UP001597097">
    <property type="component" value="Unassembled WGS sequence"/>
</dbReference>
<dbReference type="PANTHER" id="PTHR43201:SF5">
    <property type="entry name" value="MEDIUM-CHAIN ACYL-COA LIGASE ACSF2, MITOCHONDRIAL"/>
    <property type="match status" value="1"/>
</dbReference>
<name>A0ABW4G0H3_9ACTN</name>
<gene>
    <name evidence="5" type="ORF">ACFSJ0_01695</name>
</gene>
<dbReference type="RefSeq" id="WP_219536266.1">
    <property type="nucleotide sequence ID" value="NZ_JAHKRM010000029.1"/>
</dbReference>
<evidence type="ECO:0000259" key="3">
    <source>
        <dbReference type="Pfam" id="PF00501"/>
    </source>
</evidence>
<dbReference type="Pfam" id="PF00501">
    <property type="entry name" value="AMP-binding"/>
    <property type="match status" value="1"/>
</dbReference>
<reference evidence="6" key="1">
    <citation type="journal article" date="2019" name="Int. J. Syst. Evol. Microbiol.">
        <title>The Global Catalogue of Microorganisms (GCM) 10K type strain sequencing project: providing services to taxonomists for standard genome sequencing and annotation.</title>
        <authorList>
            <consortium name="The Broad Institute Genomics Platform"/>
            <consortium name="The Broad Institute Genome Sequencing Center for Infectious Disease"/>
            <person name="Wu L."/>
            <person name="Ma J."/>
        </authorList>
    </citation>
    <scope>NUCLEOTIDE SEQUENCE [LARGE SCALE GENOMIC DNA]</scope>
    <source>
        <strain evidence="6">CGMCC 1.15399</strain>
    </source>
</reference>
<sequence length="520" mass="56957">MEWRSDAEHCYREGWWRDTTPLDDLRRAVERSPGRVAITAHQAGADELVKLTYADLSRLVERFAGALTELGVGPGDVVALQLPNWWQFPTLALACMRVGAAVNPIIPILRKREVGFMLERTEAKVCVAPASFRGFDHAGMLAEIAKEVPTLRHAVTIGGGPLDFDDVFMSGRDVHPGPLEASPDDLAQVMFTSGTTGEPKGVMHTHNTLYAGIRTEAEALGLDEDLVVHMGSPLTHQAGYLYCFLMPLQLGGRAVFQDVWDPDVMLGLVESEGVNFGMGATTFVVDAIAAQRARPRDLKTLDSFACGGSPIPPKVVEEAGDVLGVRMYALWGMTENATVTITRPEDPPDLAARSDGRPAPWMQVRIAGDRLQVRGANQCVGYWKRPDLYGESLTADGWFDTGDLARDDGHEGIRITGRAKDLIVRGGEKIPVVEVEAALWRHPRIKEAALVAYPDERLGERACAFVVPDGEPPSLADVQGHLERLGMARQFWPERLTVVAELPKTASGKVQKFELRERMG</sequence>
<comment type="caution">
    <text evidence="5">The sequence shown here is derived from an EMBL/GenBank/DDBJ whole genome shotgun (WGS) entry which is preliminary data.</text>
</comment>
<evidence type="ECO:0000313" key="6">
    <source>
        <dbReference type="Proteomes" id="UP001597097"/>
    </source>
</evidence>
<evidence type="ECO:0000256" key="1">
    <source>
        <dbReference type="ARBA" id="ARBA00006432"/>
    </source>
</evidence>